<evidence type="ECO:0000259" key="6">
    <source>
        <dbReference type="SMART" id="SM00849"/>
    </source>
</evidence>
<proteinExistence type="inferred from homology"/>
<accession>A0ABW3FEC4</accession>
<evidence type="ECO:0000313" key="8">
    <source>
        <dbReference type="Proteomes" id="UP001597101"/>
    </source>
</evidence>
<name>A0ABW3FEC4_9HYPH</name>
<comment type="similarity">
    <text evidence="2">Belongs to the metallo-beta-lactamase superfamily.</text>
</comment>
<evidence type="ECO:0000313" key="7">
    <source>
        <dbReference type="EMBL" id="MFD0915798.1"/>
    </source>
</evidence>
<keyword evidence="3" id="KW-0479">Metal-binding</keyword>
<dbReference type="InterPro" id="IPR001279">
    <property type="entry name" value="Metallo-B-lactamas"/>
</dbReference>
<dbReference type="SMART" id="SM00849">
    <property type="entry name" value="Lactamase_B"/>
    <property type="match status" value="1"/>
</dbReference>
<gene>
    <name evidence="7" type="ORF">ACFQ14_05210</name>
</gene>
<evidence type="ECO:0000256" key="1">
    <source>
        <dbReference type="ARBA" id="ARBA00001947"/>
    </source>
</evidence>
<protein>
    <submittedName>
        <fullName evidence="7">N-acyl homoserine lactonase family protein</fullName>
    </submittedName>
</protein>
<dbReference type="InterPro" id="IPR051013">
    <property type="entry name" value="MBL_superfamily_lactonases"/>
</dbReference>
<dbReference type="RefSeq" id="WP_377211644.1">
    <property type="nucleotide sequence ID" value="NZ_JBHTJV010000003.1"/>
</dbReference>
<dbReference type="EMBL" id="JBHTJV010000003">
    <property type="protein sequence ID" value="MFD0915798.1"/>
    <property type="molecule type" value="Genomic_DNA"/>
</dbReference>
<dbReference type="InterPro" id="IPR036866">
    <property type="entry name" value="RibonucZ/Hydroxyglut_hydro"/>
</dbReference>
<keyword evidence="5" id="KW-0862">Zinc</keyword>
<dbReference type="Gene3D" id="3.60.15.10">
    <property type="entry name" value="Ribonuclease Z/Hydroxyacylglutathione hydrolase-like"/>
    <property type="match status" value="1"/>
</dbReference>
<dbReference type="Pfam" id="PF00753">
    <property type="entry name" value="Lactamase_B"/>
    <property type="match status" value="1"/>
</dbReference>
<evidence type="ECO:0000256" key="3">
    <source>
        <dbReference type="ARBA" id="ARBA00022723"/>
    </source>
</evidence>
<dbReference type="PANTHER" id="PTHR42978:SF7">
    <property type="entry name" value="METALLO-HYDROLASE RV2300C-RELATED"/>
    <property type="match status" value="1"/>
</dbReference>
<feature type="domain" description="Metallo-beta-lactamase" evidence="6">
    <location>
        <begin position="95"/>
        <end position="309"/>
    </location>
</feature>
<evidence type="ECO:0000256" key="2">
    <source>
        <dbReference type="ARBA" id="ARBA00007749"/>
    </source>
</evidence>
<reference evidence="8" key="1">
    <citation type="journal article" date="2019" name="Int. J. Syst. Evol. Microbiol.">
        <title>The Global Catalogue of Microorganisms (GCM) 10K type strain sequencing project: providing services to taxonomists for standard genome sequencing and annotation.</title>
        <authorList>
            <consortium name="The Broad Institute Genomics Platform"/>
            <consortium name="The Broad Institute Genome Sequencing Center for Infectious Disease"/>
            <person name="Wu L."/>
            <person name="Ma J."/>
        </authorList>
    </citation>
    <scope>NUCLEOTIDE SEQUENCE [LARGE SCALE GENOMIC DNA]</scope>
    <source>
        <strain evidence="8">CCUG 60023</strain>
    </source>
</reference>
<dbReference type="Proteomes" id="UP001597101">
    <property type="component" value="Unassembled WGS sequence"/>
</dbReference>
<dbReference type="PANTHER" id="PTHR42978">
    <property type="entry name" value="QUORUM-QUENCHING LACTONASE YTNP-RELATED-RELATED"/>
    <property type="match status" value="1"/>
</dbReference>
<dbReference type="CDD" id="cd07729">
    <property type="entry name" value="AHL_lactonase_MBL-fold"/>
    <property type="match status" value="1"/>
</dbReference>
<keyword evidence="4" id="KW-0378">Hydrolase</keyword>
<keyword evidence="8" id="KW-1185">Reference proteome</keyword>
<comment type="cofactor">
    <cofactor evidence="1">
        <name>Zn(2+)</name>
        <dbReference type="ChEBI" id="CHEBI:29105"/>
    </cofactor>
</comment>
<comment type="caution">
    <text evidence="7">The sequence shown here is derived from an EMBL/GenBank/DDBJ whole genome shotgun (WGS) entry which is preliminary data.</text>
</comment>
<organism evidence="7 8">
    <name type="scientific">Pseudahrensia aquimaris</name>
    <dbReference type="NCBI Taxonomy" id="744461"/>
    <lineage>
        <taxon>Bacteria</taxon>
        <taxon>Pseudomonadati</taxon>
        <taxon>Pseudomonadota</taxon>
        <taxon>Alphaproteobacteria</taxon>
        <taxon>Hyphomicrobiales</taxon>
        <taxon>Ahrensiaceae</taxon>
        <taxon>Pseudahrensia</taxon>
    </lineage>
</organism>
<evidence type="ECO:0000256" key="4">
    <source>
        <dbReference type="ARBA" id="ARBA00022801"/>
    </source>
</evidence>
<evidence type="ECO:0000256" key="5">
    <source>
        <dbReference type="ARBA" id="ARBA00022833"/>
    </source>
</evidence>
<dbReference type="SUPFAM" id="SSF56281">
    <property type="entry name" value="Metallo-hydrolase/oxidoreductase"/>
    <property type="match status" value="1"/>
</dbReference>
<sequence length="319" mass="34554">MANMTRRQIMSAASVCAIGLPIAGCSYAMWRPLAEIDQAPTNPPPVTVRLSARITLHMIQTGWVSVKETHRAYSGPKGLRLPAIMTDGDWTEWLPVTAWALEHPEGLFVVDTGETAAILKRDYTACDAVTGLFYRRNLRFSLTAQDEIGPQMKALGLAPERVSKVVMTHLHSDHMGGMGWFKQAQFFVSQQAQGGHAGALMCRIPEGIDIRAVRLAETARGVFNASSPLTTDGTVSIIPTNGHANGHQSVLIEGEGRSWLIAGDAAFSLDQIENGTIAGIVEDHAAAVETSNRLKAQYQQFGTTILPTHDATNMQRLIG</sequence>